<dbReference type="AlphaFoldDB" id="A0A3N4KDK2"/>
<dbReference type="GO" id="GO:0005634">
    <property type="term" value="C:nucleus"/>
    <property type="evidence" value="ECO:0007669"/>
    <property type="project" value="TreeGrafter"/>
</dbReference>
<dbReference type="Proteomes" id="UP000277580">
    <property type="component" value="Unassembled WGS sequence"/>
</dbReference>
<name>A0A3N4KDK2_9PEZI</name>
<accession>A0A3N4KDK2</accession>
<dbReference type="Gene3D" id="1.25.40.990">
    <property type="match status" value="1"/>
</dbReference>
<dbReference type="PANTHER" id="PTHR12387:SF0">
    <property type="entry name" value="26S PROTEASOME NON-ATPASE REGULATORY SUBUNIT 8"/>
    <property type="match status" value="1"/>
</dbReference>
<proteinExistence type="inferred from homology"/>
<dbReference type="Pfam" id="PF10075">
    <property type="entry name" value="CSN8_PSD8_EIF3K"/>
    <property type="match status" value="1"/>
</dbReference>
<dbReference type="GO" id="GO:0005829">
    <property type="term" value="C:cytosol"/>
    <property type="evidence" value="ECO:0007669"/>
    <property type="project" value="TreeGrafter"/>
</dbReference>
<evidence type="ECO:0000256" key="2">
    <source>
        <dbReference type="ARBA" id="ARBA00022942"/>
    </source>
</evidence>
<dbReference type="InterPro" id="IPR000717">
    <property type="entry name" value="PCI_dom"/>
</dbReference>
<dbReference type="PROSITE" id="PS50250">
    <property type="entry name" value="PCI"/>
    <property type="match status" value="1"/>
</dbReference>
<dbReference type="InterPro" id="IPR006746">
    <property type="entry name" value="26S_Psome_Rpn12"/>
</dbReference>
<dbReference type="FunFam" id="1.25.40.990:FF:000001">
    <property type="entry name" value="26S proteasome non-ATPase regulatory subunit"/>
    <property type="match status" value="1"/>
</dbReference>
<keyword evidence="5" id="KW-1185">Reference proteome</keyword>
<organism evidence="4 5">
    <name type="scientific">Morchella conica CCBAS932</name>
    <dbReference type="NCBI Taxonomy" id="1392247"/>
    <lineage>
        <taxon>Eukaryota</taxon>
        <taxon>Fungi</taxon>
        <taxon>Dikarya</taxon>
        <taxon>Ascomycota</taxon>
        <taxon>Pezizomycotina</taxon>
        <taxon>Pezizomycetes</taxon>
        <taxon>Pezizales</taxon>
        <taxon>Morchellaceae</taxon>
        <taxon>Morchella</taxon>
    </lineage>
</organism>
<dbReference type="FunCoup" id="A0A3N4KDK2">
    <property type="interactions" value="1249"/>
</dbReference>
<dbReference type="OrthoDB" id="8775810at2759"/>
<dbReference type="EMBL" id="ML119161">
    <property type="protein sequence ID" value="RPB08606.1"/>
    <property type="molecule type" value="Genomic_DNA"/>
</dbReference>
<protein>
    <recommendedName>
        <fullName evidence="3">PCI domain-containing protein</fullName>
    </recommendedName>
</protein>
<evidence type="ECO:0000313" key="5">
    <source>
        <dbReference type="Proteomes" id="UP000277580"/>
    </source>
</evidence>
<dbReference type="GO" id="GO:0043161">
    <property type="term" value="P:proteasome-mediated ubiquitin-dependent protein catabolic process"/>
    <property type="evidence" value="ECO:0007669"/>
    <property type="project" value="TreeGrafter"/>
</dbReference>
<comment type="similarity">
    <text evidence="1">Belongs to the proteasome subunit S14 family.</text>
</comment>
<dbReference type="STRING" id="1392247.A0A3N4KDK2"/>
<gene>
    <name evidence="4" type="ORF">P167DRAFT_512013</name>
</gene>
<evidence type="ECO:0000259" key="3">
    <source>
        <dbReference type="PROSITE" id="PS50250"/>
    </source>
</evidence>
<dbReference type="GO" id="GO:0008541">
    <property type="term" value="C:proteasome regulatory particle, lid subcomplex"/>
    <property type="evidence" value="ECO:0007669"/>
    <property type="project" value="TreeGrafter"/>
</dbReference>
<feature type="domain" description="PCI" evidence="3">
    <location>
        <begin position="72"/>
        <end position="247"/>
    </location>
</feature>
<dbReference type="InParanoid" id="A0A3N4KDK2"/>
<sequence length="261" mass="29079">MADKELKTLHQALIGSVSKGDYTSASRTLSSLKLALLTRNALLPTPSTPAPILLLAREVLEIGALTSIHQTDDAAFSRYYSQLQPFYEDHRLTTASPSPHRSKIVGLHLLLLLSKNDIADFHTTLENLEADMEKDPFVRHPIMLERWLMEGSYDKVWNATKSSQMPSEEYALFSQVLVGTIRNEIATCSEKAYASLPVSNAKNLLFLDSDGAVIKFAQEKGWEVRDGRVYFPVEESEKEALASGTIIENTIGYAHELEIIV</sequence>
<reference evidence="4 5" key="1">
    <citation type="journal article" date="2018" name="Nat. Ecol. Evol.">
        <title>Pezizomycetes genomes reveal the molecular basis of ectomycorrhizal truffle lifestyle.</title>
        <authorList>
            <person name="Murat C."/>
            <person name="Payen T."/>
            <person name="Noel B."/>
            <person name="Kuo A."/>
            <person name="Morin E."/>
            <person name="Chen J."/>
            <person name="Kohler A."/>
            <person name="Krizsan K."/>
            <person name="Balestrini R."/>
            <person name="Da Silva C."/>
            <person name="Montanini B."/>
            <person name="Hainaut M."/>
            <person name="Levati E."/>
            <person name="Barry K.W."/>
            <person name="Belfiori B."/>
            <person name="Cichocki N."/>
            <person name="Clum A."/>
            <person name="Dockter R.B."/>
            <person name="Fauchery L."/>
            <person name="Guy J."/>
            <person name="Iotti M."/>
            <person name="Le Tacon F."/>
            <person name="Lindquist E.A."/>
            <person name="Lipzen A."/>
            <person name="Malagnac F."/>
            <person name="Mello A."/>
            <person name="Molinier V."/>
            <person name="Miyauchi S."/>
            <person name="Poulain J."/>
            <person name="Riccioni C."/>
            <person name="Rubini A."/>
            <person name="Sitrit Y."/>
            <person name="Splivallo R."/>
            <person name="Traeger S."/>
            <person name="Wang M."/>
            <person name="Zifcakova L."/>
            <person name="Wipf D."/>
            <person name="Zambonelli A."/>
            <person name="Paolocci F."/>
            <person name="Nowrousian M."/>
            <person name="Ottonello S."/>
            <person name="Baldrian P."/>
            <person name="Spatafora J.W."/>
            <person name="Henrissat B."/>
            <person name="Nagy L.G."/>
            <person name="Aury J.M."/>
            <person name="Wincker P."/>
            <person name="Grigoriev I.V."/>
            <person name="Bonfante P."/>
            <person name="Martin F.M."/>
        </authorList>
    </citation>
    <scope>NUCLEOTIDE SEQUENCE [LARGE SCALE GENOMIC DNA]</scope>
    <source>
        <strain evidence="4 5">CCBAS932</strain>
    </source>
</reference>
<keyword evidence="2" id="KW-0647">Proteasome</keyword>
<dbReference type="PANTHER" id="PTHR12387">
    <property type="entry name" value="26S PROTEASOME NON-ATPASE REGULATORY SUBUNIT 8"/>
    <property type="match status" value="1"/>
</dbReference>
<evidence type="ECO:0000256" key="1">
    <source>
        <dbReference type="ARBA" id="ARBA00009627"/>
    </source>
</evidence>
<evidence type="ECO:0000313" key="4">
    <source>
        <dbReference type="EMBL" id="RPB08606.1"/>
    </source>
</evidence>
<dbReference type="InterPro" id="IPR033464">
    <property type="entry name" value="CSN8_PSD8_EIF3K"/>
</dbReference>